<dbReference type="AlphaFoldDB" id="A0A0D3L272"/>
<name>A0A0D3L272_EMIH1</name>
<feature type="region of interest" description="Disordered" evidence="1">
    <location>
        <begin position="1"/>
        <end position="152"/>
    </location>
</feature>
<evidence type="ECO:0000256" key="1">
    <source>
        <dbReference type="SAM" id="MobiDB-lite"/>
    </source>
</evidence>
<keyword evidence="3" id="KW-1185">Reference proteome</keyword>
<feature type="compositionally biased region" description="Low complexity" evidence="1">
    <location>
        <begin position="11"/>
        <end position="24"/>
    </location>
</feature>
<organism evidence="2 3">
    <name type="scientific">Emiliania huxleyi (strain CCMP1516)</name>
    <dbReference type="NCBI Taxonomy" id="280463"/>
    <lineage>
        <taxon>Eukaryota</taxon>
        <taxon>Haptista</taxon>
        <taxon>Haptophyta</taxon>
        <taxon>Prymnesiophyceae</taxon>
        <taxon>Isochrysidales</taxon>
        <taxon>Noelaerhabdaceae</taxon>
        <taxon>Emiliania</taxon>
    </lineage>
</organism>
<proteinExistence type="predicted"/>
<dbReference type="GeneID" id="17287377"/>
<feature type="compositionally biased region" description="Low complexity" evidence="1">
    <location>
        <begin position="117"/>
        <end position="135"/>
    </location>
</feature>
<accession>A0A0D3L272</accession>
<evidence type="ECO:0000313" key="2">
    <source>
        <dbReference type="EnsemblProtists" id="EOD42107"/>
    </source>
</evidence>
<reference evidence="3" key="1">
    <citation type="journal article" date="2013" name="Nature">
        <title>Pan genome of the phytoplankton Emiliania underpins its global distribution.</title>
        <authorList>
            <person name="Read B.A."/>
            <person name="Kegel J."/>
            <person name="Klute M.J."/>
            <person name="Kuo A."/>
            <person name="Lefebvre S.C."/>
            <person name="Maumus F."/>
            <person name="Mayer C."/>
            <person name="Miller J."/>
            <person name="Monier A."/>
            <person name="Salamov A."/>
            <person name="Young J."/>
            <person name="Aguilar M."/>
            <person name="Claverie J.M."/>
            <person name="Frickenhaus S."/>
            <person name="Gonzalez K."/>
            <person name="Herman E.K."/>
            <person name="Lin Y.C."/>
            <person name="Napier J."/>
            <person name="Ogata H."/>
            <person name="Sarno A.F."/>
            <person name="Shmutz J."/>
            <person name="Schroeder D."/>
            <person name="de Vargas C."/>
            <person name="Verret F."/>
            <person name="von Dassow P."/>
            <person name="Valentin K."/>
            <person name="Van de Peer Y."/>
            <person name="Wheeler G."/>
            <person name="Dacks J.B."/>
            <person name="Delwiche C.F."/>
            <person name="Dyhrman S.T."/>
            <person name="Glockner G."/>
            <person name="John U."/>
            <person name="Richards T."/>
            <person name="Worden A.Z."/>
            <person name="Zhang X."/>
            <person name="Grigoriev I.V."/>
            <person name="Allen A.E."/>
            <person name="Bidle K."/>
            <person name="Borodovsky M."/>
            <person name="Bowler C."/>
            <person name="Brownlee C."/>
            <person name="Cock J.M."/>
            <person name="Elias M."/>
            <person name="Gladyshev V.N."/>
            <person name="Groth M."/>
            <person name="Guda C."/>
            <person name="Hadaegh A."/>
            <person name="Iglesias-Rodriguez M.D."/>
            <person name="Jenkins J."/>
            <person name="Jones B.M."/>
            <person name="Lawson T."/>
            <person name="Leese F."/>
            <person name="Lindquist E."/>
            <person name="Lobanov A."/>
            <person name="Lomsadze A."/>
            <person name="Malik S.B."/>
            <person name="Marsh M.E."/>
            <person name="Mackinder L."/>
            <person name="Mock T."/>
            <person name="Mueller-Roeber B."/>
            <person name="Pagarete A."/>
            <person name="Parker M."/>
            <person name="Probert I."/>
            <person name="Quesneville H."/>
            <person name="Raines C."/>
            <person name="Rensing S.A."/>
            <person name="Riano-Pachon D.M."/>
            <person name="Richier S."/>
            <person name="Rokitta S."/>
            <person name="Shiraiwa Y."/>
            <person name="Soanes D.M."/>
            <person name="van der Giezen M."/>
            <person name="Wahlund T.M."/>
            <person name="Williams B."/>
            <person name="Wilson W."/>
            <person name="Wolfe G."/>
            <person name="Wurch L.L."/>
        </authorList>
    </citation>
    <scope>NUCLEOTIDE SEQUENCE</scope>
</reference>
<protein>
    <submittedName>
        <fullName evidence="2">Uncharacterized protein</fullName>
    </submittedName>
</protein>
<dbReference type="RefSeq" id="XP_005794536.1">
    <property type="nucleotide sequence ID" value="XM_005794479.1"/>
</dbReference>
<dbReference type="EnsemblProtists" id="EOD42107">
    <property type="protein sequence ID" value="EOD42107"/>
    <property type="gene ID" value="EMIHUDRAFT_194826"/>
</dbReference>
<reference evidence="2" key="2">
    <citation type="submission" date="2024-10" db="UniProtKB">
        <authorList>
            <consortium name="EnsemblProtists"/>
        </authorList>
    </citation>
    <scope>IDENTIFICATION</scope>
</reference>
<feature type="compositionally biased region" description="Polar residues" evidence="1">
    <location>
        <begin position="139"/>
        <end position="152"/>
    </location>
</feature>
<sequence length="152" mass="15219">MSSATESMIPAAAVSNTAATTADEPPTPSAALARNMVEIALDSPNCKPVTPAEEKEEMDTASPANKMKGDAKASSEQATEAAPVAVEGASPVSPETPAMEEAAKNPEAVVGEKRSSEAAPQPAKASKSPAKSPAAVTENDGNSNVEEASSIA</sequence>
<dbReference type="PaxDb" id="2903-EOD42107"/>
<evidence type="ECO:0000313" key="3">
    <source>
        <dbReference type="Proteomes" id="UP000013827"/>
    </source>
</evidence>
<dbReference type="HOGENOM" id="CLU_145087_0_0_1"/>
<dbReference type="Proteomes" id="UP000013827">
    <property type="component" value="Unassembled WGS sequence"/>
</dbReference>
<dbReference type="KEGG" id="ehx:EMIHUDRAFT_194826"/>